<evidence type="ECO:0000256" key="6">
    <source>
        <dbReference type="ARBA" id="ARBA00050776"/>
    </source>
</evidence>
<name>A0A4U2Y008_9BACI</name>
<dbReference type="InterPro" id="IPR015421">
    <property type="entry name" value="PyrdxlP-dep_Trfase_major"/>
</dbReference>
<dbReference type="GO" id="GO:0030170">
    <property type="term" value="F:pyridoxal phosphate binding"/>
    <property type="evidence" value="ECO:0007669"/>
    <property type="project" value="UniProtKB-UniRule"/>
</dbReference>
<evidence type="ECO:0000256" key="2">
    <source>
        <dbReference type="ARBA" id="ARBA00010447"/>
    </source>
</evidence>
<comment type="catalytic activity">
    <reaction evidence="6 8">
        <text>(sulfur carrier)-H + L-cysteine = (sulfur carrier)-SH + L-alanine</text>
        <dbReference type="Rhea" id="RHEA:43892"/>
        <dbReference type="Rhea" id="RHEA-COMP:14737"/>
        <dbReference type="Rhea" id="RHEA-COMP:14739"/>
        <dbReference type="ChEBI" id="CHEBI:29917"/>
        <dbReference type="ChEBI" id="CHEBI:35235"/>
        <dbReference type="ChEBI" id="CHEBI:57972"/>
        <dbReference type="ChEBI" id="CHEBI:64428"/>
        <dbReference type="EC" id="2.8.1.7"/>
    </reaction>
</comment>
<dbReference type="GO" id="GO:0031071">
    <property type="term" value="F:cysteine desulfurase activity"/>
    <property type="evidence" value="ECO:0007669"/>
    <property type="project" value="UniProtKB-UniRule"/>
</dbReference>
<dbReference type="InterPro" id="IPR015422">
    <property type="entry name" value="PyrdxlP-dep_Trfase_small"/>
</dbReference>
<evidence type="ECO:0000256" key="1">
    <source>
        <dbReference type="ARBA" id="ARBA00001933"/>
    </source>
</evidence>
<proteinExistence type="inferred from homology"/>
<dbReference type="Gene3D" id="3.90.1150.10">
    <property type="entry name" value="Aspartate Aminotransferase, domain 1"/>
    <property type="match status" value="1"/>
</dbReference>
<comment type="caution">
    <text evidence="10">The sequence shown here is derived from an EMBL/GenBank/DDBJ whole genome shotgun (WGS) entry which is preliminary data.</text>
</comment>
<dbReference type="Pfam" id="PF00266">
    <property type="entry name" value="Aminotran_5"/>
    <property type="match status" value="1"/>
</dbReference>
<dbReference type="SUPFAM" id="SSF53383">
    <property type="entry name" value="PLP-dependent transferases"/>
    <property type="match status" value="1"/>
</dbReference>
<dbReference type="InterPro" id="IPR020578">
    <property type="entry name" value="Aminotrans_V_PyrdxlP_BS"/>
</dbReference>
<dbReference type="PANTHER" id="PTHR43586:SF8">
    <property type="entry name" value="CYSTEINE DESULFURASE 1, CHLOROPLASTIC"/>
    <property type="match status" value="1"/>
</dbReference>
<evidence type="ECO:0000256" key="5">
    <source>
        <dbReference type="ARBA" id="ARBA00022898"/>
    </source>
</evidence>
<dbReference type="CDD" id="cd06453">
    <property type="entry name" value="SufS_like"/>
    <property type="match status" value="1"/>
</dbReference>
<dbReference type="InterPro" id="IPR000192">
    <property type="entry name" value="Aminotrans_V_dom"/>
</dbReference>
<evidence type="ECO:0000256" key="7">
    <source>
        <dbReference type="RuleBase" id="RU004504"/>
    </source>
</evidence>
<accession>A0A4U2Y008</accession>
<gene>
    <name evidence="10" type="ORF">FC756_22490</name>
</gene>
<comment type="similarity">
    <text evidence="2 8">Belongs to the class-V pyridoxal-phosphate-dependent aminotransferase family. Csd subfamily.</text>
</comment>
<dbReference type="Proteomes" id="UP000308744">
    <property type="component" value="Unassembled WGS sequence"/>
</dbReference>
<evidence type="ECO:0000313" key="10">
    <source>
        <dbReference type="EMBL" id="TKI53648.1"/>
    </source>
</evidence>
<dbReference type="EC" id="2.8.1.7" evidence="3 8"/>
<evidence type="ECO:0000256" key="8">
    <source>
        <dbReference type="RuleBase" id="RU004506"/>
    </source>
</evidence>
<evidence type="ECO:0000256" key="3">
    <source>
        <dbReference type="ARBA" id="ARBA00012239"/>
    </source>
</evidence>
<evidence type="ECO:0000256" key="4">
    <source>
        <dbReference type="ARBA" id="ARBA00022679"/>
    </source>
</evidence>
<dbReference type="Gene3D" id="3.40.640.10">
    <property type="entry name" value="Type I PLP-dependent aspartate aminotransferase-like (Major domain)"/>
    <property type="match status" value="1"/>
</dbReference>
<dbReference type="GO" id="GO:0006534">
    <property type="term" value="P:cysteine metabolic process"/>
    <property type="evidence" value="ECO:0007669"/>
    <property type="project" value="UniProtKB-UniRule"/>
</dbReference>
<keyword evidence="5 8" id="KW-0663">Pyridoxal phosphate</keyword>
<dbReference type="InterPro" id="IPR015424">
    <property type="entry name" value="PyrdxlP-dep_Trfase"/>
</dbReference>
<keyword evidence="11" id="KW-1185">Reference proteome</keyword>
<dbReference type="PROSITE" id="PS00595">
    <property type="entry name" value="AA_TRANSFER_CLASS_5"/>
    <property type="match status" value="1"/>
</dbReference>
<protein>
    <recommendedName>
        <fullName evidence="3 8">Cysteine desulfurase</fullName>
        <ecNumber evidence="3 8">2.8.1.7</ecNumber>
    </recommendedName>
</protein>
<dbReference type="AlphaFoldDB" id="A0A4U2Y008"/>
<feature type="domain" description="Aminotransferase class V" evidence="9">
    <location>
        <begin position="23"/>
        <end position="394"/>
    </location>
</feature>
<organism evidence="10 11">
    <name type="scientific">Lysinibacillus mangiferihumi</name>
    <dbReference type="NCBI Taxonomy" id="1130819"/>
    <lineage>
        <taxon>Bacteria</taxon>
        <taxon>Bacillati</taxon>
        <taxon>Bacillota</taxon>
        <taxon>Bacilli</taxon>
        <taxon>Bacillales</taxon>
        <taxon>Bacillaceae</taxon>
        <taxon>Lysinibacillus</taxon>
    </lineage>
</organism>
<dbReference type="NCBIfam" id="TIGR01979">
    <property type="entry name" value="sufS"/>
    <property type="match status" value="1"/>
</dbReference>
<reference evidence="10 11" key="1">
    <citation type="submission" date="2019-04" db="EMBL/GenBank/DDBJ databases">
        <title>Lysinibacillus genome sequencing.</title>
        <authorList>
            <person name="Dunlap C."/>
        </authorList>
    </citation>
    <scope>NUCLEOTIDE SEQUENCE [LARGE SCALE GENOMIC DNA]</scope>
    <source>
        <strain evidence="10 11">CCTCC AB 2010389</strain>
    </source>
</reference>
<dbReference type="PIRSF" id="PIRSF005572">
    <property type="entry name" value="NifS"/>
    <property type="match status" value="1"/>
</dbReference>
<dbReference type="InterPro" id="IPR016454">
    <property type="entry name" value="Cysteine_dSase"/>
</dbReference>
<comment type="function">
    <text evidence="8">Catalyzes the removal of elemental sulfur and selenium atoms from L-cysteine, L-cystine, L-selenocysteine, and L-selenocystine to produce L-alanine.</text>
</comment>
<dbReference type="InterPro" id="IPR010970">
    <property type="entry name" value="Cys_dSase_SufS"/>
</dbReference>
<dbReference type="RefSeq" id="WP_107894828.1">
    <property type="nucleotide sequence ID" value="NZ_PYWM01000005.1"/>
</dbReference>
<dbReference type="EMBL" id="SZPU01000104">
    <property type="protein sequence ID" value="TKI53648.1"/>
    <property type="molecule type" value="Genomic_DNA"/>
</dbReference>
<dbReference type="PANTHER" id="PTHR43586">
    <property type="entry name" value="CYSTEINE DESULFURASE"/>
    <property type="match status" value="1"/>
</dbReference>
<comment type="cofactor">
    <cofactor evidence="1 7">
        <name>pyridoxal 5'-phosphate</name>
        <dbReference type="ChEBI" id="CHEBI:597326"/>
    </cofactor>
</comment>
<evidence type="ECO:0000313" key="11">
    <source>
        <dbReference type="Proteomes" id="UP000308744"/>
    </source>
</evidence>
<keyword evidence="4 8" id="KW-0808">Transferase</keyword>
<sequence>MINKDIKSYFPILNQQVNGHPLVYLDSAATSQKPIQVIEAIKHYYEFDNSNVHRGVHTLGNRATDKYEGAREKVRNFINAKTTEEIIFTRGTTTALNTVASSYGRANVEQGDEIVITHMEHHSNIIPWQQLAKEKNATLKYIDLEADGTLDLEKVRATITPKTKIVSVSMASNVLGTINPIKEIAKIAHANGAVMVADGAQAAPHMKIDVQDLDVDFLGFSGHKMCGPTGIGVLYGKKEHLEKMEPIEFGGEMIDFVGLHDSTWKELPWKFEGGTPIIAGAIGLGAAIDFLTEVGLDNIAKHEHALVGYAMDQLETIDGLKIFGPRDPMKRCGLVTFNLDDVHPHDVATVLDMNGIAVRAGHHCAQPLMKCLQQVATARASFYLYNTEEDIDRLVAGLRSAKEYFGDVF</sequence>
<evidence type="ECO:0000259" key="9">
    <source>
        <dbReference type="Pfam" id="PF00266"/>
    </source>
</evidence>